<evidence type="ECO:0000313" key="2">
    <source>
        <dbReference type="EMBL" id="KAA1088983.1"/>
    </source>
</evidence>
<gene>
    <name evidence="2" type="ORF">PGT21_003002</name>
</gene>
<proteinExistence type="predicted"/>
<keyword evidence="3" id="KW-1185">Reference proteome</keyword>
<name>A0A5B0NJN4_PUCGR</name>
<feature type="region of interest" description="Disordered" evidence="1">
    <location>
        <begin position="1"/>
        <end position="38"/>
    </location>
</feature>
<dbReference type="OrthoDB" id="10655367at2759"/>
<reference evidence="2 3" key="1">
    <citation type="submission" date="2019-05" db="EMBL/GenBank/DDBJ databases">
        <title>Emergence of the Ug99 lineage of the wheat stem rust pathogen through somatic hybridization.</title>
        <authorList>
            <person name="Li F."/>
            <person name="Upadhyaya N.M."/>
            <person name="Sperschneider J."/>
            <person name="Matny O."/>
            <person name="Nguyen-Phuc H."/>
            <person name="Mago R."/>
            <person name="Raley C."/>
            <person name="Miller M.E."/>
            <person name="Silverstein K.A.T."/>
            <person name="Henningsen E."/>
            <person name="Hirsch C.D."/>
            <person name="Visser B."/>
            <person name="Pretorius Z.A."/>
            <person name="Steffenson B.J."/>
            <person name="Schwessinger B."/>
            <person name="Dodds P.N."/>
            <person name="Figueroa M."/>
        </authorList>
    </citation>
    <scope>NUCLEOTIDE SEQUENCE [LARGE SCALE GENOMIC DNA]</scope>
    <source>
        <strain evidence="2">21-0</strain>
    </source>
</reference>
<evidence type="ECO:0000313" key="3">
    <source>
        <dbReference type="Proteomes" id="UP000324748"/>
    </source>
</evidence>
<feature type="region of interest" description="Disordered" evidence="1">
    <location>
        <begin position="166"/>
        <end position="201"/>
    </location>
</feature>
<protein>
    <submittedName>
        <fullName evidence="2">Uncharacterized protein</fullName>
    </submittedName>
</protein>
<feature type="compositionally biased region" description="Basic and acidic residues" evidence="1">
    <location>
        <begin position="185"/>
        <end position="197"/>
    </location>
</feature>
<evidence type="ECO:0000256" key="1">
    <source>
        <dbReference type="SAM" id="MobiDB-lite"/>
    </source>
</evidence>
<dbReference type="EMBL" id="VSWC01000093">
    <property type="protein sequence ID" value="KAA1088983.1"/>
    <property type="molecule type" value="Genomic_DNA"/>
</dbReference>
<comment type="caution">
    <text evidence="2">The sequence shown here is derived from an EMBL/GenBank/DDBJ whole genome shotgun (WGS) entry which is preliminary data.</text>
</comment>
<dbReference type="Proteomes" id="UP000324748">
    <property type="component" value="Unassembled WGS sequence"/>
</dbReference>
<dbReference type="AlphaFoldDB" id="A0A5B0NJN4"/>
<sequence length="359" mass="40277">MGGSDLDTISSSIHESGFGDMPSSSSPPPLNRGDKLLGVNLLSHPSGELRNGPTVVPYAIHVRTPSNKRMREDELPMTFSIHSESRKPTETLDLLKEFGKYPMQDSSANLVESPMQAVSPHRATQTDGNQSRVLIEHKRRILSIDPVHTLQDSLILFENQIQSPVVTTPRMTPDGSVSLDEELESDRASDQAARIDRTPVQGDKVVEPEGIVTRTGPNLQSNIALESQPSNSGDDKLLRLEFTHEILKTHDPLTEDKLVIEEIKKLNEHSKIYISESNFIDALKIIGKCARIMKRDGPIEIKSRYPHCNPKSPRNCYVESQFETLIINNDALREHLQMNMMKNYLSQPSRLSELFKVEI</sequence>
<organism evidence="2 3">
    <name type="scientific">Puccinia graminis f. sp. tritici</name>
    <dbReference type="NCBI Taxonomy" id="56615"/>
    <lineage>
        <taxon>Eukaryota</taxon>
        <taxon>Fungi</taxon>
        <taxon>Dikarya</taxon>
        <taxon>Basidiomycota</taxon>
        <taxon>Pucciniomycotina</taxon>
        <taxon>Pucciniomycetes</taxon>
        <taxon>Pucciniales</taxon>
        <taxon>Pucciniaceae</taxon>
        <taxon>Puccinia</taxon>
    </lineage>
</organism>
<accession>A0A5B0NJN4</accession>